<organism evidence="3 4">
    <name type="scientific">Salibacter halophilus</name>
    <dbReference type="NCBI Taxonomy" id="1803916"/>
    <lineage>
        <taxon>Bacteria</taxon>
        <taxon>Pseudomonadati</taxon>
        <taxon>Bacteroidota</taxon>
        <taxon>Flavobacteriia</taxon>
        <taxon>Flavobacteriales</taxon>
        <taxon>Salibacteraceae</taxon>
        <taxon>Salibacter</taxon>
    </lineage>
</organism>
<reference evidence="3 4" key="1">
    <citation type="submission" date="2019-09" db="EMBL/GenBank/DDBJ databases">
        <title>Genomes of Cryomorphaceae.</title>
        <authorList>
            <person name="Bowman J.P."/>
        </authorList>
    </citation>
    <scope>NUCLEOTIDE SEQUENCE [LARGE SCALE GENOMIC DNA]</scope>
    <source>
        <strain evidence="3 4">KCTC 52047</strain>
    </source>
</reference>
<dbReference type="Proteomes" id="UP000435357">
    <property type="component" value="Unassembled WGS sequence"/>
</dbReference>
<feature type="domain" description="Dihydroorotase catalytic" evidence="2">
    <location>
        <begin position="53"/>
        <end position="239"/>
    </location>
</feature>
<dbReference type="InterPro" id="IPR004722">
    <property type="entry name" value="DHOase"/>
</dbReference>
<dbReference type="InterPro" id="IPR024403">
    <property type="entry name" value="DHOase_cat"/>
</dbReference>
<dbReference type="GO" id="GO:0005737">
    <property type="term" value="C:cytoplasm"/>
    <property type="evidence" value="ECO:0007669"/>
    <property type="project" value="TreeGrafter"/>
</dbReference>
<dbReference type="SUPFAM" id="SSF51556">
    <property type="entry name" value="Metallo-dependent hydrolases"/>
    <property type="match status" value="1"/>
</dbReference>
<proteinExistence type="predicted"/>
<dbReference type="CDD" id="cd01317">
    <property type="entry name" value="DHOase_IIa"/>
    <property type="match status" value="1"/>
</dbReference>
<dbReference type="GO" id="GO:0006221">
    <property type="term" value="P:pyrimidine nucleotide biosynthetic process"/>
    <property type="evidence" value="ECO:0007669"/>
    <property type="project" value="UniProtKB-KW"/>
</dbReference>
<dbReference type="GO" id="GO:0004151">
    <property type="term" value="F:dihydroorotase activity"/>
    <property type="evidence" value="ECO:0007669"/>
    <property type="project" value="InterPro"/>
</dbReference>
<dbReference type="InterPro" id="IPR032466">
    <property type="entry name" value="Metal_Hydrolase"/>
</dbReference>
<sequence length="417" mass="45903">MSTLHIKNAQIIWPGSKWHRKTADVIIENGITKAIGQNLNQQADEVITGKKLILTPGWFDLHVSFNDPGNEHKEDITSGSQAAQHGGFTDVLLMPNTQPAIDSKSVVNYVKGKAQLSETNIHIAGAASEGLLGEDITEVYDMKDAGIVALTDHKKAIQNADLLRRVLFYAKKSGMPVMSFASDKSLNKNGQMNEGKMSTSLGLKGMPSLSEEIQLKRDIDLAKYCDSPIHFSSISSKESVEIIRSAKDAGIPVTCDVSYMNLALTDKDLEDFDTNLKLNPPLRTEADRQALIEGLKDGTIDAISTDHTPQNIEEKAREFDNAAFGMSSLETLYPVYNTFLKDDISIELFVDKLAVESRQLIGLPTPQLEEGKPARVTILDSSKKVKIDKNFLKSKSKNNYWLGSELKGVVIRTINGK</sequence>
<dbReference type="GO" id="GO:0006145">
    <property type="term" value="P:purine nucleobase catabolic process"/>
    <property type="evidence" value="ECO:0007669"/>
    <property type="project" value="TreeGrafter"/>
</dbReference>
<dbReference type="InterPro" id="IPR050138">
    <property type="entry name" value="DHOase/Allantoinase_Hydrolase"/>
</dbReference>
<dbReference type="Gene3D" id="3.20.20.140">
    <property type="entry name" value="Metal-dependent hydrolases"/>
    <property type="match status" value="1"/>
</dbReference>
<gene>
    <name evidence="3" type="ORF">F3059_03655</name>
</gene>
<dbReference type="InterPro" id="IPR011059">
    <property type="entry name" value="Metal-dep_hydrolase_composite"/>
</dbReference>
<keyword evidence="4" id="KW-1185">Reference proteome</keyword>
<dbReference type="RefSeq" id="WP_151166611.1">
    <property type="nucleotide sequence ID" value="NZ_WACR01000003.1"/>
</dbReference>
<evidence type="ECO:0000259" key="2">
    <source>
        <dbReference type="Pfam" id="PF12890"/>
    </source>
</evidence>
<evidence type="ECO:0000313" key="3">
    <source>
        <dbReference type="EMBL" id="KAB1065057.1"/>
    </source>
</evidence>
<dbReference type="EMBL" id="WACR01000003">
    <property type="protein sequence ID" value="KAB1065057.1"/>
    <property type="molecule type" value="Genomic_DNA"/>
</dbReference>
<dbReference type="NCBIfam" id="TIGR00857">
    <property type="entry name" value="pyrC_multi"/>
    <property type="match status" value="1"/>
</dbReference>
<dbReference type="SUPFAM" id="SSF51338">
    <property type="entry name" value="Composite domain of metallo-dependent hydrolases"/>
    <property type="match status" value="1"/>
</dbReference>
<dbReference type="GO" id="GO:0046872">
    <property type="term" value="F:metal ion binding"/>
    <property type="evidence" value="ECO:0007669"/>
    <property type="project" value="InterPro"/>
</dbReference>
<dbReference type="GO" id="GO:0004038">
    <property type="term" value="F:allantoinase activity"/>
    <property type="evidence" value="ECO:0007669"/>
    <property type="project" value="TreeGrafter"/>
</dbReference>
<dbReference type="PANTHER" id="PTHR43668">
    <property type="entry name" value="ALLANTOINASE"/>
    <property type="match status" value="1"/>
</dbReference>
<dbReference type="OrthoDB" id="9765462at2"/>
<accession>A0A6N6M624</accession>
<comment type="caution">
    <text evidence="3">The sequence shown here is derived from an EMBL/GenBank/DDBJ whole genome shotgun (WGS) entry which is preliminary data.</text>
</comment>
<name>A0A6N6M624_9FLAO</name>
<dbReference type="Pfam" id="PF12890">
    <property type="entry name" value="DHOase"/>
    <property type="match status" value="1"/>
</dbReference>
<dbReference type="PANTHER" id="PTHR43668:SF2">
    <property type="entry name" value="ALLANTOINASE"/>
    <property type="match status" value="1"/>
</dbReference>
<dbReference type="AlphaFoldDB" id="A0A6N6M624"/>
<evidence type="ECO:0000313" key="4">
    <source>
        <dbReference type="Proteomes" id="UP000435357"/>
    </source>
</evidence>
<keyword evidence="1" id="KW-0665">Pyrimidine biosynthesis</keyword>
<dbReference type="Gene3D" id="2.30.40.10">
    <property type="entry name" value="Urease, subunit C, domain 1"/>
    <property type="match status" value="1"/>
</dbReference>
<protein>
    <submittedName>
        <fullName evidence="3">Dihydroorotase</fullName>
    </submittedName>
</protein>
<evidence type="ECO:0000256" key="1">
    <source>
        <dbReference type="ARBA" id="ARBA00022975"/>
    </source>
</evidence>